<keyword evidence="7 8" id="KW-0539">Nucleus</keyword>
<evidence type="ECO:0000256" key="5">
    <source>
        <dbReference type="ARBA" id="ARBA00023155"/>
    </source>
</evidence>
<dbReference type="InterPro" id="IPR009057">
    <property type="entry name" value="Homeodomain-like_sf"/>
</dbReference>
<keyword evidence="15" id="KW-1185">Reference proteome</keyword>
<keyword evidence="6 10" id="KW-0804">Transcription</keyword>
<evidence type="ECO:0000256" key="2">
    <source>
        <dbReference type="ARBA" id="ARBA00008190"/>
    </source>
</evidence>
<dbReference type="GO" id="GO:0005634">
    <property type="term" value="C:nucleus"/>
    <property type="evidence" value="ECO:0007669"/>
    <property type="project" value="UniProtKB-SubCell"/>
</dbReference>
<dbReference type="AlphaFoldDB" id="A0A3M7RHP6"/>
<dbReference type="Pfam" id="PF02376">
    <property type="entry name" value="CUT"/>
    <property type="match status" value="1"/>
</dbReference>
<feature type="compositionally biased region" description="Acidic residues" evidence="11">
    <location>
        <begin position="306"/>
        <end position="332"/>
    </location>
</feature>
<feature type="region of interest" description="Disordered" evidence="11">
    <location>
        <begin position="99"/>
        <end position="125"/>
    </location>
</feature>
<dbReference type="InterPro" id="IPR003350">
    <property type="entry name" value="CUT_dom"/>
</dbReference>
<evidence type="ECO:0000256" key="3">
    <source>
        <dbReference type="ARBA" id="ARBA00023015"/>
    </source>
</evidence>
<evidence type="ECO:0000313" key="14">
    <source>
        <dbReference type="EMBL" id="RNA23092.1"/>
    </source>
</evidence>
<dbReference type="InterPro" id="IPR051649">
    <property type="entry name" value="CUT_Homeobox"/>
</dbReference>
<dbReference type="SMART" id="SM00389">
    <property type="entry name" value="HOX"/>
    <property type="match status" value="1"/>
</dbReference>
<evidence type="ECO:0000256" key="10">
    <source>
        <dbReference type="RuleBase" id="RU361129"/>
    </source>
</evidence>
<dbReference type="InterPro" id="IPR010982">
    <property type="entry name" value="Lambda_DNA-bd_dom_sf"/>
</dbReference>
<sequence>MFRLMADFNNFSNQSVSSLHSANQLHNHHLTQSNTIPQFQPNHNLMNTQCQNYAYAANSYFDDPYNTKKTPAFMHPSQQIKNPNRNKKVKDLILDLRMQQHQQHHQQQQSTPPPQAQMQQMQYPQQQQQQQQQQCVAMEQQEQASATYAILQPPVAAAADMPKAEYMQQPEQLLDSVSGSYLLQSSTPEPAGDKSETELSVDCAAKSAQCVPSPTNSQMEEINTKELAHKISSELKRYSIPQAVFAQRVLCRSQGTLSDLLRNPKPWSKLKSGRETFRRMYKWLQEPESQRMNALRQAAAVKRKDEDDDEDEDADEEAVDDDDDDESEEEEESVKQSRMMQINQIIIDHQMQNQNQQIQQQPAAQPSQAGHHAKKPRLVFTDIQRRTLQAIFKETKRPSKEMQVTIAQQLGLEVATVSNFFMNARRRSMDKWKDQDDENSNCSIQK</sequence>
<evidence type="ECO:0000256" key="11">
    <source>
        <dbReference type="SAM" id="MobiDB-lite"/>
    </source>
</evidence>
<proteinExistence type="inferred from homology"/>
<dbReference type="SUPFAM" id="SSF47413">
    <property type="entry name" value="lambda repressor-like DNA-binding domains"/>
    <property type="match status" value="1"/>
</dbReference>
<evidence type="ECO:0000256" key="7">
    <source>
        <dbReference type="ARBA" id="ARBA00023242"/>
    </source>
</evidence>
<dbReference type="Proteomes" id="UP000276133">
    <property type="component" value="Unassembled WGS sequence"/>
</dbReference>
<feature type="region of interest" description="Disordered" evidence="11">
    <location>
        <begin position="352"/>
        <end position="375"/>
    </location>
</feature>
<dbReference type="Gene3D" id="1.10.260.40">
    <property type="entry name" value="lambda repressor-like DNA-binding domains"/>
    <property type="match status" value="1"/>
</dbReference>
<evidence type="ECO:0000259" key="13">
    <source>
        <dbReference type="PROSITE" id="PS51042"/>
    </source>
</evidence>
<dbReference type="PROSITE" id="PS51042">
    <property type="entry name" value="CUT"/>
    <property type="match status" value="1"/>
</dbReference>
<keyword evidence="5 8" id="KW-0371">Homeobox</keyword>
<comment type="similarity">
    <text evidence="2 10">Belongs to the CUT homeobox family.</text>
</comment>
<keyword evidence="3 10" id="KW-0805">Transcription regulation</keyword>
<dbReference type="PANTHER" id="PTHR14057">
    <property type="entry name" value="TRANSCRIPTION FACTOR ONECUT"/>
    <property type="match status" value="1"/>
</dbReference>
<evidence type="ECO:0000256" key="9">
    <source>
        <dbReference type="RuleBase" id="RU000682"/>
    </source>
</evidence>
<evidence type="ECO:0000256" key="1">
    <source>
        <dbReference type="ARBA" id="ARBA00004123"/>
    </source>
</evidence>
<comment type="subcellular location">
    <subcellularLocation>
        <location evidence="1 8 9">Nucleus</location>
    </subcellularLocation>
</comment>
<dbReference type="FunFam" id="1.10.260.40:FF:000005">
    <property type="entry name" value="One cut domain family member"/>
    <property type="match status" value="1"/>
</dbReference>
<dbReference type="EMBL" id="REGN01003353">
    <property type="protein sequence ID" value="RNA23092.1"/>
    <property type="molecule type" value="Genomic_DNA"/>
</dbReference>
<dbReference type="Pfam" id="PF00046">
    <property type="entry name" value="Homeodomain"/>
    <property type="match status" value="1"/>
</dbReference>
<dbReference type="STRING" id="10195.A0A3M7RHP6"/>
<dbReference type="SUPFAM" id="SSF46689">
    <property type="entry name" value="Homeodomain-like"/>
    <property type="match status" value="1"/>
</dbReference>
<feature type="DNA-binding region" description="Homeobox" evidence="8">
    <location>
        <begin position="373"/>
        <end position="432"/>
    </location>
</feature>
<evidence type="ECO:0000313" key="15">
    <source>
        <dbReference type="Proteomes" id="UP000276133"/>
    </source>
</evidence>
<evidence type="ECO:0000256" key="6">
    <source>
        <dbReference type="ARBA" id="ARBA00023163"/>
    </source>
</evidence>
<comment type="caution">
    <text evidence="14">The sequence shown here is derived from an EMBL/GenBank/DDBJ whole genome shotgun (WGS) entry which is preliminary data.</text>
</comment>
<dbReference type="SMART" id="SM01109">
    <property type="entry name" value="CUT"/>
    <property type="match status" value="1"/>
</dbReference>
<feature type="region of interest" description="Disordered" evidence="11">
    <location>
        <begin position="291"/>
        <end position="338"/>
    </location>
</feature>
<feature type="domain" description="Homeobox" evidence="12">
    <location>
        <begin position="371"/>
        <end position="431"/>
    </location>
</feature>
<dbReference type="InterPro" id="IPR001356">
    <property type="entry name" value="HD"/>
</dbReference>
<dbReference type="FunFam" id="1.10.10.60:FF:000054">
    <property type="entry name" value="One cut domain family member"/>
    <property type="match status" value="1"/>
</dbReference>
<dbReference type="GO" id="GO:0000978">
    <property type="term" value="F:RNA polymerase II cis-regulatory region sequence-specific DNA binding"/>
    <property type="evidence" value="ECO:0007669"/>
    <property type="project" value="TreeGrafter"/>
</dbReference>
<organism evidence="14 15">
    <name type="scientific">Brachionus plicatilis</name>
    <name type="common">Marine rotifer</name>
    <name type="synonym">Brachionus muelleri</name>
    <dbReference type="NCBI Taxonomy" id="10195"/>
    <lineage>
        <taxon>Eukaryota</taxon>
        <taxon>Metazoa</taxon>
        <taxon>Spiralia</taxon>
        <taxon>Gnathifera</taxon>
        <taxon>Rotifera</taxon>
        <taxon>Eurotatoria</taxon>
        <taxon>Monogononta</taxon>
        <taxon>Pseudotrocha</taxon>
        <taxon>Ploima</taxon>
        <taxon>Brachionidae</taxon>
        <taxon>Brachionus</taxon>
    </lineage>
</organism>
<reference evidence="14 15" key="1">
    <citation type="journal article" date="2018" name="Sci. Rep.">
        <title>Genomic signatures of local adaptation to the degree of environmental predictability in rotifers.</title>
        <authorList>
            <person name="Franch-Gras L."/>
            <person name="Hahn C."/>
            <person name="Garcia-Roger E.M."/>
            <person name="Carmona M.J."/>
            <person name="Serra M."/>
            <person name="Gomez A."/>
        </authorList>
    </citation>
    <scope>NUCLEOTIDE SEQUENCE [LARGE SCALE GENOMIC DNA]</scope>
    <source>
        <strain evidence="14">HYR1</strain>
    </source>
</reference>
<accession>A0A3M7RHP6</accession>
<dbReference type="Gene3D" id="1.10.10.60">
    <property type="entry name" value="Homeodomain-like"/>
    <property type="match status" value="1"/>
</dbReference>
<evidence type="ECO:0000256" key="4">
    <source>
        <dbReference type="ARBA" id="ARBA00023125"/>
    </source>
</evidence>
<dbReference type="CDD" id="cd00086">
    <property type="entry name" value="homeodomain"/>
    <property type="match status" value="1"/>
</dbReference>
<evidence type="ECO:0000259" key="12">
    <source>
        <dbReference type="PROSITE" id="PS50071"/>
    </source>
</evidence>
<dbReference type="PANTHER" id="PTHR14057:SF47">
    <property type="entry name" value="HOMEOBOX PROTEIN ONECUT"/>
    <property type="match status" value="1"/>
</dbReference>
<dbReference type="OrthoDB" id="10068888at2759"/>
<gene>
    <name evidence="14" type="ORF">BpHYR1_040596</name>
</gene>
<name>A0A3M7RHP6_BRAPC</name>
<feature type="compositionally biased region" description="Low complexity" evidence="11">
    <location>
        <begin position="352"/>
        <end position="361"/>
    </location>
</feature>
<dbReference type="PROSITE" id="PS50071">
    <property type="entry name" value="HOMEOBOX_2"/>
    <property type="match status" value="1"/>
</dbReference>
<evidence type="ECO:0000256" key="8">
    <source>
        <dbReference type="PROSITE-ProRule" id="PRU00108"/>
    </source>
</evidence>
<protein>
    <recommendedName>
        <fullName evidence="10">One cut domain family member</fullName>
    </recommendedName>
</protein>
<keyword evidence="4 8" id="KW-0238">DNA-binding</keyword>
<feature type="domain" description="CUT" evidence="13">
    <location>
        <begin position="213"/>
        <end position="299"/>
    </location>
</feature>
<dbReference type="GO" id="GO:0000981">
    <property type="term" value="F:DNA-binding transcription factor activity, RNA polymerase II-specific"/>
    <property type="evidence" value="ECO:0007669"/>
    <property type="project" value="TreeGrafter"/>
</dbReference>